<evidence type="ECO:0000259" key="1">
    <source>
        <dbReference type="Pfam" id="PF04909"/>
    </source>
</evidence>
<gene>
    <name evidence="2" type="ORF">MSSAC_0550</name>
</gene>
<proteinExistence type="predicted"/>
<dbReference type="EMBL" id="CP009508">
    <property type="protein sequence ID" value="AKB35140.1"/>
    <property type="molecule type" value="Genomic_DNA"/>
</dbReference>
<name>A0A0E3PL46_9EURY</name>
<evidence type="ECO:0000313" key="2">
    <source>
        <dbReference type="EMBL" id="AKB35140.1"/>
    </source>
</evidence>
<dbReference type="Gene3D" id="3.20.20.140">
    <property type="entry name" value="Metal-dependent hydrolases"/>
    <property type="match status" value="1"/>
</dbReference>
<dbReference type="GeneID" id="24870102"/>
<feature type="domain" description="Amidohydrolase-related" evidence="1">
    <location>
        <begin position="4"/>
        <end position="252"/>
    </location>
</feature>
<dbReference type="STRING" id="1434118.MSSAC_0550"/>
<dbReference type="InterPro" id="IPR032466">
    <property type="entry name" value="Metal_Hydrolase"/>
</dbReference>
<dbReference type="Pfam" id="PF04909">
    <property type="entry name" value="Amidohydro_2"/>
    <property type="match status" value="1"/>
</dbReference>
<dbReference type="HOGENOM" id="CLU_044590_6_2_2"/>
<dbReference type="GO" id="GO:0016787">
    <property type="term" value="F:hydrolase activity"/>
    <property type="evidence" value="ECO:0007669"/>
    <property type="project" value="InterPro"/>
</dbReference>
<evidence type="ECO:0000313" key="3">
    <source>
        <dbReference type="Proteomes" id="UP000033123"/>
    </source>
</evidence>
<protein>
    <recommendedName>
        <fullName evidence="1">Amidohydrolase-related domain-containing protein</fullName>
    </recommendedName>
</protein>
<dbReference type="RefSeq" id="WP_048179624.1">
    <property type="nucleotide sequence ID" value="NZ_CP009508.1"/>
</dbReference>
<reference evidence="2 3" key="1">
    <citation type="submission" date="2014-07" db="EMBL/GenBank/DDBJ databases">
        <title>Methanogenic archaea and the global carbon cycle.</title>
        <authorList>
            <person name="Henriksen J.R."/>
            <person name="Luke J."/>
            <person name="Reinhart S."/>
            <person name="Benedict M.N."/>
            <person name="Youngblut N.D."/>
            <person name="Metcalf M.E."/>
            <person name="Whitaker R.J."/>
            <person name="Metcalf W.W."/>
        </authorList>
    </citation>
    <scope>NUCLEOTIDE SEQUENCE [LARGE SCALE GENOMIC DNA]</scope>
    <source>
        <strain evidence="2 3">C2J</strain>
    </source>
</reference>
<dbReference type="InterPro" id="IPR006680">
    <property type="entry name" value="Amidohydro-rel"/>
</dbReference>
<dbReference type="AlphaFoldDB" id="A0A0E3PL46"/>
<dbReference type="PATRIC" id="fig|1434118.4.peg.713"/>
<dbReference type="SUPFAM" id="SSF51556">
    <property type="entry name" value="Metallo-dependent hydrolases"/>
    <property type="match status" value="1"/>
</dbReference>
<accession>A0A0E3PL46</accession>
<sequence>MEVIDCHVHITASGHWFDTPYDASVRKLKDEMRHAGITQAILIPFAHVSTDDIRFCLDLAKKQPKKFAVAPQIDVANLSLLTGYEDVVAGLKVHPSLQQVDPTSQAVCEILDTASSMGKPVIFDTIMQSPTIPMRLLDPSVFDELAKTYCDVTFVLAHSCWPRLLDAYTLAKANPNVYLDLSYFGKIAEGTHLLHDFCCLLDRLDQKVIFGTDFPEVDMKAYHNLWNRYLQPLPKKKRERIFSGNAHEVFNL</sequence>
<dbReference type="Proteomes" id="UP000033123">
    <property type="component" value="Chromosome"/>
</dbReference>
<dbReference type="KEGG" id="msj:MSSAC_0550"/>
<organism evidence="2 3">
    <name type="scientific">Methanosarcina siciliae C2J</name>
    <dbReference type="NCBI Taxonomy" id="1434118"/>
    <lineage>
        <taxon>Archaea</taxon>
        <taxon>Methanobacteriati</taxon>
        <taxon>Methanobacteriota</taxon>
        <taxon>Stenosarchaea group</taxon>
        <taxon>Methanomicrobia</taxon>
        <taxon>Methanosarcinales</taxon>
        <taxon>Methanosarcinaceae</taxon>
        <taxon>Methanosarcina</taxon>
    </lineage>
</organism>